<name>A0A0R5ZWL1_9CAUD</name>
<protein>
    <submittedName>
        <fullName evidence="1">Uncharacterized protein</fullName>
    </submittedName>
</protein>
<reference evidence="1 2" key="1">
    <citation type="journal article" date="2015" name="Genome Announc.">
        <title>Complete Genome Sequence of Citrobacter Phage CVT22 Isolated from the Gut of the Formosan Subterranean Termite, Coptotermes formosanus Shiraki.</title>
        <authorList>
            <person name="Tikhe C.V."/>
            <person name="Martin T.M."/>
            <person name="Gissendanner C.R."/>
            <person name="Husseneder C."/>
        </authorList>
    </citation>
    <scope>NUCLEOTIDE SEQUENCE [LARGE SCALE GENOMIC DNA]</scope>
</reference>
<dbReference type="RefSeq" id="YP_009168383.1">
    <property type="nucleotide sequence ID" value="NC_027988.2"/>
</dbReference>
<evidence type="ECO:0000313" key="2">
    <source>
        <dbReference type="Proteomes" id="UP000202282"/>
    </source>
</evidence>
<dbReference type="GeneID" id="26040409"/>
<dbReference type="Proteomes" id="UP000202282">
    <property type="component" value="Segment"/>
</dbReference>
<dbReference type="EMBL" id="KP774835">
    <property type="protein sequence ID" value="AJT60705.1"/>
    <property type="molecule type" value="Genomic_DNA"/>
</dbReference>
<keyword evidence="2" id="KW-1185">Reference proteome</keyword>
<dbReference type="OrthoDB" id="39233at10239"/>
<proteinExistence type="predicted"/>
<evidence type="ECO:0000313" key="1">
    <source>
        <dbReference type="EMBL" id="AJT60705.1"/>
    </source>
</evidence>
<organism evidence="1 2">
    <name type="scientific">Citrobacter phage CVT22</name>
    <dbReference type="NCBI Taxonomy" id="1622234"/>
    <lineage>
        <taxon>Viruses</taxon>
        <taxon>Duplodnaviria</taxon>
        <taxon>Heunggongvirae</taxon>
        <taxon>Uroviricota</taxon>
        <taxon>Caudoviricetes</taxon>
        <taxon>Zobellviridae</taxon>
        <taxon>Citrovirus</taxon>
        <taxon>Citrovirus coptotermitis</taxon>
    </lineage>
</organism>
<dbReference type="KEGG" id="vg:26040409"/>
<sequence length="203" mass="22424">MTKEIKAPVVGFDYANVDAKALNVRILKITKAENIVHAELAAFSREVLAYVLRTKDITPVSMLIGTDDKTGKPRLTRNNQVVAMHFFSEFLPFTTEGKASDGTLTFGKVKGERTLEKCTKAINDFLYNPESNIWTWAKENVQTEKKPVDYAAKIGNAITAAMDEKKGNMSKQEVLTTILRNGIDLNDLLAVAEMLAKGEQVAA</sequence>
<accession>A0A0R5ZWL1</accession>